<dbReference type="PROSITE" id="PS51257">
    <property type="entry name" value="PROKAR_LIPOPROTEIN"/>
    <property type="match status" value="1"/>
</dbReference>
<comment type="caution">
    <text evidence="7">The sequence shown here is derived from an EMBL/GenBank/DDBJ whole genome shotgun (WGS) entry which is preliminary data.</text>
</comment>
<keyword evidence="4" id="KW-0249">Electron transport</keyword>
<proteinExistence type="predicted"/>
<evidence type="ECO:0000313" key="8">
    <source>
        <dbReference type="Proteomes" id="UP001575105"/>
    </source>
</evidence>
<organism evidence="7 8">
    <name type="scientific">Natronomicrosphaera hydrolytica</name>
    <dbReference type="NCBI Taxonomy" id="3242702"/>
    <lineage>
        <taxon>Bacteria</taxon>
        <taxon>Pseudomonadati</taxon>
        <taxon>Planctomycetota</taxon>
        <taxon>Phycisphaerae</taxon>
        <taxon>Phycisphaerales</taxon>
        <taxon>Phycisphaeraceae</taxon>
        <taxon>Natronomicrosphaera</taxon>
    </lineage>
</organism>
<feature type="domain" description="Cytochrome c-552/DMSO reductase-like haem-binding" evidence="6">
    <location>
        <begin position="38"/>
        <end position="237"/>
    </location>
</feature>
<evidence type="ECO:0000256" key="5">
    <source>
        <dbReference type="ARBA" id="ARBA00023004"/>
    </source>
</evidence>
<dbReference type="RefSeq" id="WP_425347401.1">
    <property type="nucleotide sequence ID" value="NZ_JBGUBD010000027.1"/>
</dbReference>
<sequence length="260" mass="29362">MRTISRIVLTCGIGIMAFGCQASPDDGRSEHSEPQAVDQAANIYIPASDDLTRLLRVAVVYNDTHIQIRYEFATDHPSWYHDYLVYRAGEWQRLGEGAAGPAPTGLQEDRIAMMLDDGSVEGFAEYGGYVTMHPGVSSRTDEAPADVNKFLPASREGEMDAGMWQRTHSDDELDRLRDEGVFINTWQWRAHRSNPIGYADPGYVLDARNSAEGQGMYATNWDDEQDQPLYMFDPAERDRHALQDNLLLDRAYGQDDPYYL</sequence>
<gene>
    <name evidence="7" type="ORF">ACERK3_19615</name>
</gene>
<evidence type="ECO:0000259" key="6">
    <source>
        <dbReference type="Pfam" id="PF09459"/>
    </source>
</evidence>
<dbReference type="InterPro" id="IPR019020">
    <property type="entry name" value="Cyt-c552/DMSO_Rdtase_haem-bd"/>
</dbReference>
<keyword evidence="1" id="KW-0813">Transport</keyword>
<evidence type="ECO:0000256" key="3">
    <source>
        <dbReference type="ARBA" id="ARBA00022723"/>
    </source>
</evidence>
<protein>
    <submittedName>
        <fullName evidence="7">Ethylbenzene dehydrogenase-related protein</fullName>
    </submittedName>
</protein>
<feature type="non-terminal residue" evidence="7">
    <location>
        <position position="260"/>
    </location>
</feature>
<keyword evidence="2" id="KW-0349">Heme</keyword>
<evidence type="ECO:0000313" key="7">
    <source>
        <dbReference type="EMBL" id="MFA9480481.1"/>
    </source>
</evidence>
<dbReference type="Pfam" id="PF09459">
    <property type="entry name" value="EB_dh"/>
    <property type="match status" value="1"/>
</dbReference>
<evidence type="ECO:0000256" key="2">
    <source>
        <dbReference type="ARBA" id="ARBA00022617"/>
    </source>
</evidence>
<evidence type="ECO:0000256" key="1">
    <source>
        <dbReference type="ARBA" id="ARBA00022448"/>
    </source>
</evidence>
<dbReference type="Proteomes" id="UP001575105">
    <property type="component" value="Unassembled WGS sequence"/>
</dbReference>
<keyword evidence="5" id="KW-0408">Iron</keyword>
<dbReference type="EMBL" id="JBGUBD010000027">
    <property type="protein sequence ID" value="MFA9480481.1"/>
    <property type="molecule type" value="Genomic_DNA"/>
</dbReference>
<keyword evidence="8" id="KW-1185">Reference proteome</keyword>
<accession>A0ABV4UA36</accession>
<keyword evidence="3" id="KW-0479">Metal-binding</keyword>
<name>A0ABV4UA36_9BACT</name>
<evidence type="ECO:0000256" key="4">
    <source>
        <dbReference type="ARBA" id="ARBA00022982"/>
    </source>
</evidence>
<reference evidence="7 8" key="1">
    <citation type="submission" date="2024-08" db="EMBL/GenBank/DDBJ databases">
        <title>Whole-genome sequencing of halo(alkali)philic microorganisms from hypersaline lakes.</title>
        <authorList>
            <person name="Sorokin D.Y."/>
            <person name="Merkel A.Y."/>
            <person name="Messina E."/>
            <person name="Yakimov M."/>
        </authorList>
    </citation>
    <scope>NUCLEOTIDE SEQUENCE [LARGE SCALE GENOMIC DNA]</scope>
    <source>
        <strain evidence="7 8">AB-hyl4</strain>
    </source>
</reference>